<gene>
    <name evidence="2" type="ORF">GCM10008170_34840</name>
    <name evidence="3" type="ORF">JOD31_003571</name>
</gene>
<sequence length="174" mass="19168">MTNETPPTAQDFIRYDLLTQRALRGVVREVLANVARDGAPGDHHFYISFRTQAPDVKLSTRLRERYPAEMTVILQHQFWDLIVTDQGFEVGLSFGGVPEKLGVPFDSIVGFYDPSVQFGLKFDNPDAVETVGTDEAETPVEPASDSAQDAEETPPAATPEGGAQVVSLDKFRKK</sequence>
<organism evidence="2 5">
    <name type="scientific">Methylopila capsulata</name>
    <dbReference type="NCBI Taxonomy" id="61654"/>
    <lineage>
        <taxon>Bacteria</taxon>
        <taxon>Pseudomonadati</taxon>
        <taxon>Pseudomonadota</taxon>
        <taxon>Alphaproteobacteria</taxon>
        <taxon>Hyphomicrobiales</taxon>
        <taxon>Methylopilaceae</taxon>
        <taxon>Methylopila</taxon>
    </lineage>
</organism>
<dbReference type="EMBL" id="JAFBCY010000004">
    <property type="protein sequence ID" value="MBM7853320.1"/>
    <property type="molecule type" value="Genomic_DNA"/>
</dbReference>
<protein>
    <recommendedName>
        <fullName evidence="6">Stringent starvation protein B</fullName>
    </recommendedName>
</protein>
<evidence type="ECO:0008006" key="6">
    <source>
        <dbReference type="Google" id="ProtNLM"/>
    </source>
</evidence>
<dbReference type="Proteomes" id="UP000758856">
    <property type="component" value="Unassembled WGS sequence"/>
</dbReference>
<evidence type="ECO:0000313" key="5">
    <source>
        <dbReference type="Proteomes" id="UP001143400"/>
    </source>
</evidence>
<comment type="caution">
    <text evidence="2">The sequence shown here is derived from an EMBL/GenBank/DDBJ whole genome shotgun (WGS) entry which is preliminary data.</text>
</comment>
<dbReference type="Proteomes" id="UP001143400">
    <property type="component" value="Unassembled WGS sequence"/>
</dbReference>
<feature type="region of interest" description="Disordered" evidence="1">
    <location>
        <begin position="129"/>
        <end position="174"/>
    </location>
</feature>
<dbReference type="EMBL" id="BSFF01000010">
    <property type="protein sequence ID" value="GLK57464.1"/>
    <property type="molecule type" value="Genomic_DNA"/>
</dbReference>
<dbReference type="SUPFAM" id="SSF101738">
    <property type="entry name" value="SspB-like"/>
    <property type="match status" value="1"/>
</dbReference>
<reference evidence="3 4" key="2">
    <citation type="submission" date="2021-01" db="EMBL/GenBank/DDBJ databases">
        <title>Genomic Encyclopedia of Type Strains, Phase IV (KMG-IV): sequencing the most valuable type-strain genomes for metagenomic binning, comparative biology and taxonomic classification.</title>
        <authorList>
            <person name="Goeker M."/>
        </authorList>
    </citation>
    <scope>NUCLEOTIDE SEQUENCE [LARGE SCALE GENOMIC DNA]</scope>
    <source>
        <strain evidence="3 4">DSM 6130</strain>
    </source>
</reference>
<evidence type="ECO:0000256" key="1">
    <source>
        <dbReference type="SAM" id="MobiDB-lite"/>
    </source>
</evidence>
<accession>A0A9W6MTL5</accession>
<dbReference type="InterPro" id="IPR007481">
    <property type="entry name" value="SspB"/>
</dbReference>
<dbReference type="AlphaFoldDB" id="A0A9W6MTL5"/>
<reference evidence="2" key="3">
    <citation type="submission" date="2023-01" db="EMBL/GenBank/DDBJ databases">
        <authorList>
            <person name="Sun Q."/>
            <person name="Evtushenko L."/>
        </authorList>
    </citation>
    <scope>NUCLEOTIDE SEQUENCE</scope>
    <source>
        <strain evidence="2">VKM B-1606</strain>
    </source>
</reference>
<dbReference type="Pfam" id="PF04386">
    <property type="entry name" value="SspB"/>
    <property type="match status" value="1"/>
</dbReference>
<dbReference type="RefSeq" id="WP_204951763.1">
    <property type="nucleotide sequence ID" value="NZ_BSFF01000010.1"/>
</dbReference>
<evidence type="ECO:0000313" key="3">
    <source>
        <dbReference type="EMBL" id="MBM7853320.1"/>
    </source>
</evidence>
<keyword evidence="4" id="KW-1185">Reference proteome</keyword>
<evidence type="ECO:0000313" key="4">
    <source>
        <dbReference type="Proteomes" id="UP000758856"/>
    </source>
</evidence>
<reference evidence="2" key="1">
    <citation type="journal article" date="2014" name="Int. J. Syst. Evol. Microbiol.">
        <title>Complete genome sequence of Corynebacterium casei LMG S-19264T (=DSM 44701T), isolated from a smear-ripened cheese.</title>
        <authorList>
            <consortium name="US DOE Joint Genome Institute (JGI-PGF)"/>
            <person name="Walter F."/>
            <person name="Albersmeier A."/>
            <person name="Kalinowski J."/>
            <person name="Ruckert C."/>
        </authorList>
    </citation>
    <scope>NUCLEOTIDE SEQUENCE</scope>
    <source>
        <strain evidence="2">VKM B-1606</strain>
    </source>
</reference>
<evidence type="ECO:0000313" key="2">
    <source>
        <dbReference type="EMBL" id="GLK57464.1"/>
    </source>
</evidence>
<dbReference type="Gene3D" id="2.30.30.220">
    <property type="entry name" value="SspB-like"/>
    <property type="match status" value="1"/>
</dbReference>
<proteinExistence type="predicted"/>
<name>A0A9W6MTL5_9HYPH</name>
<dbReference type="InterPro" id="IPR036760">
    <property type="entry name" value="SspB-like_sf"/>
</dbReference>